<sequence length="308" mass="33523">MRAVAGRPINVRWRLEDESGDLVAADVGTAVTAVVVDGSGAQLVTGQALQDGANAGVYLFSVPPQSRLDLLSVTFAGTLGGQTVTGTEQVQLVDRRVVPLSVLRQDQALSALPLLDFLRIVDAAEDAITNALRFSPVLMGERAEWRSRECVRLFVPGIYYLHQIYALTRNDQDQLTGLPGSDPAQGVHVRDEAIERGYGYNFGTGYYDPILGVYAVPWLPGVYKGWVCHGWTETPADLAKAVLLLARHLAQTGATAYPDRATRIMTEQSEIWFSTPNGADRPFGLPEVDGVIVRYRVPEPLADDRGAF</sequence>
<proteinExistence type="predicted"/>
<evidence type="ECO:0000313" key="1">
    <source>
        <dbReference type="EMBL" id="GAA2141592.1"/>
    </source>
</evidence>
<evidence type="ECO:0000313" key="2">
    <source>
        <dbReference type="Proteomes" id="UP001422759"/>
    </source>
</evidence>
<dbReference type="EMBL" id="BAAANT010000012">
    <property type="protein sequence ID" value="GAA2141592.1"/>
    <property type="molecule type" value="Genomic_DNA"/>
</dbReference>
<gene>
    <name evidence="1" type="ORF">GCM10009760_25920</name>
</gene>
<reference evidence="1 2" key="1">
    <citation type="journal article" date="2019" name="Int. J. Syst. Evol. Microbiol.">
        <title>The Global Catalogue of Microorganisms (GCM) 10K type strain sequencing project: providing services to taxonomists for standard genome sequencing and annotation.</title>
        <authorList>
            <consortium name="The Broad Institute Genomics Platform"/>
            <consortium name="The Broad Institute Genome Sequencing Center for Infectious Disease"/>
            <person name="Wu L."/>
            <person name="Ma J."/>
        </authorList>
    </citation>
    <scope>NUCLEOTIDE SEQUENCE [LARGE SCALE GENOMIC DNA]</scope>
    <source>
        <strain evidence="1 2">JCM 14560</strain>
    </source>
</reference>
<protein>
    <submittedName>
        <fullName evidence="1">Uncharacterized protein</fullName>
    </submittedName>
</protein>
<name>A0ABN2ZFU9_9ACTN</name>
<dbReference type="Proteomes" id="UP001422759">
    <property type="component" value="Unassembled WGS sequence"/>
</dbReference>
<organism evidence="1 2">
    <name type="scientific">Kitasatospora kazusensis</name>
    <dbReference type="NCBI Taxonomy" id="407974"/>
    <lineage>
        <taxon>Bacteria</taxon>
        <taxon>Bacillati</taxon>
        <taxon>Actinomycetota</taxon>
        <taxon>Actinomycetes</taxon>
        <taxon>Kitasatosporales</taxon>
        <taxon>Streptomycetaceae</taxon>
        <taxon>Kitasatospora</taxon>
    </lineage>
</organism>
<accession>A0ABN2ZFU9</accession>
<comment type="caution">
    <text evidence="1">The sequence shown here is derived from an EMBL/GenBank/DDBJ whole genome shotgun (WGS) entry which is preliminary data.</text>
</comment>
<keyword evidence="2" id="KW-1185">Reference proteome</keyword>